<dbReference type="GO" id="GO:0000976">
    <property type="term" value="F:transcription cis-regulatory region binding"/>
    <property type="evidence" value="ECO:0007669"/>
    <property type="project" value="TreeGrafter"/>
</dbReference>
<comment type="caution">
    <text evidence="7">The sequence shown here is derived from an EMBL/GenBank/DDBJ whole genome shotgun (WGS) entry which is preliminary data.</text>
</comment>
<dbReference type="EMBL" id="QQZY01000001">
    <property type="protein sequence ID" value="RDI75859.1"/>
    <property type="molecule type" value="Genomic_DNA"/>
</dbReference>
<reference evidence="8" key="2">
    <citation type="journal article" date="2019" name="MicrobiologyOpen">
        <title>High-quality draft genome sequence of Gaiella occulta isolated from a 150 meter deep mineral water borehole and comparison with the genome sequences of other deep-branching lineages of the phylum Actinobacteria.</title>
        <authorList>
            <person name="Severino R."/>
            <person name="Froufe H.J.C."/>
            <person name="Barroso C."/>
            <person name="Albuquerque L."/>
            <person name="Lobo-da-Cunha A."/>
            <person name="da Costa M.S."/>
            <person name="Egas C."/>
        </authorList>
    </citation>
    <scope>NUCLEOTIDE SEQUENCE [LARGE SCALE GENOMIC DNA]</scope>
    <source>
        <strain evidence="8">F2-233</strain>
    </source>
</reference>
<dbReference type="PRINTS" id="PR00455">
    <property type="entry name" value="HTHTETR"/>
</dbReference>
<dbReference type="AlphaFoldDB" id="A0A7M2Z163"/>
<evidence type="ECO:0000313" key="7">
    <source>
        <dbReference type="EMBL" id="RDI75859.1"/>
    </source>
</evidence>
<dbReference type="PANTHER" id="PTHR30055:SF238">
    <property type="entry name" value="MYCOFACTOCIN BIOSYNTHESIS TRANSCRIPTIONAL REGULATOR MFTR-RELATED"/>
    <property type="match status" value="1"/>
</dbReference>
<proteinExistence type="predicted"/>
<dbReference type="RefSeq" id="WP_114794742.1">
    <property type="nucleotide sequence ID" value="NZ_QQZY01000001.1"/>
</dbReference>
<evidence type="ECO:0000256" key="5">
    <source>
        <dbReference type="PROSITE-ProRule" id="PRU00335"/>
    </source>
</evidence>
<organism evidence="7 8">
    <name type="scientific">Gaiella occulta</name>
    <dbReference type="NCBI Taxonomy" id="1002870"/>
    <lineage>
        <taxon>Bacteria</taxon>
        <taxon>Bacillati</taxon>
        <taxon>Actinomycetota</taxon>
        <taxon>Thermoleophilia</taxon>
        <taxon>Gaiellales</taxon>
        <taxon>Gaiellaceae</taxon>
        <taxon>Gaiella</taxon>
    </lineage>
</organism>
<evidence type="ECO:0000256" key="4">
    <source>
        <dbReference type="ARBA" id="ARBA00023163"/>
    </source>
</evidence>
<dbReference type="PANTHER" id="PTHR30055">
    <property type="entry name" value="HTH-TYPE TRANSCRIPTIONAL REGULATOR RUTR"/>
    <property type="match status" value="1"/>
</dbReference>
<evidence type="ECO:0000256" key="3">
    <source>
        <dbReference type="ARBA" id="ARBA00023125"/>
    </source>
</evidence>
<feature type="DNA-binding region" description="H-T-H motif" evidence="5">
    <location>
        <begin position="32"/>
        <end position="51"/>
    </location>
</feature>
<dbReference type="InterPro" id="IPR039538">
    <property type="entry name" value="BetI_C"/>
</dbReference>
<dbReference type="GO" id="GO:0003700">
    <property type="term" value="F:DNA-binding transcription factor activity"/>
    <property type="evidence" value="ECO:0007669"/>
    <property type="project" value="TreeGrafter"/>
</dbReference>
<evidence type="ECO:0000259" key="6">
    <source>
        <dbReference type="PROSITE" id="PS50977"/>
    </source>
</evidence>
<dbReference type="InterPro" id="IPR036271">
    <property type="entry name" value="Tet_transcr_reg_TetR-rel_C_sf"/>
</dbReference>
<dbReference type="SUPFAM" id="SSF46689">
    <property type="entry name" value="Homeodomain-like"/>
    <property type="match status" value="1"/>
</dbReference>
<keyword evidence="3 5" id="KW-0238">DNA-binding</keyword>
<keyword evidence="2" id="KW-0805">Transcription regulation</keyword>
<dbReference type="Proteomes" id="UP000254134">
    <property type="component" value="Unassembled WGS sequence"/>
</dbReference>
<gene>
    <name evidence="7" type="ORF">Gocc_0278</name>
</gene>
<dbReference type="InterPro" id="IPR001647">
    <property type="entry name" value="HTH_TetR"/>
</dbReference>
<evidence type="ECO:0000256" key="2">
    <source>
        <dbReference type="ARBA" id="ARBA00023015"/>
    </source>
</evidence>
<keyword evidence="4" id="KW-0804">Transcription</keyword>
<dbReference type="SUPFAM" id="SSF48498">
    <property type="entry name" value="Tetracyclin repressor-like, C-terminal domain"/>
    <property type="match status" value="1"/>
</dbReference>
<dbReference type="InterPro" id="IPR050109">
    <property type="entry name" value="HTH-type_TetR-like_transc_reg"/>
</dbReference>
<dbReference type="Gene3D" id="1.10.357.10">
    <property type="entry name" value="Tetracycline Repressor, domain 2"/>
    <property type="match status" value="1"/>
</dbReference>
<keyword evidence="8" id="KW-1185">Reference proteome</keyword>
<dbReference type="PROSITE" id="PS50977">
    <property type="entry name" value="HTH_TETR_2"/>
    <property type="match status" value="1"/>
</dbReference>
<sequence>MTTATQPQNERITGILEAACRVIVREGAHGLRMARVAEEAGVSKALVHYYFSTRQELLRHAFAYSEERWHAAVSAELIGVAAGSARVTRALLVSVEPEMPFSEQRALWNEVWSSLRSDDELRPLVERSYRAWLDRIVTLIEEGQGDGSVPADVDATQAGWRLAAVADGLDSLLYLGLVDRDGARALMHGSIERELAGR</sequence>
<evidence type="ECO:0000256" key="1">
    <source>
        <dbReference type="ARBA" id="ARBA00022491"/>
    </source>
</evidence>
<dbReference type="Pfam" id="PF00440">
    <property type="entry name" value="TetR_N"/>
    <property type="match status" value="1"/>
</dbReference>
<dbReference type="InterPro" id="IPR009057">
    <property type="entry name" value="Homeodomain-like_sf"/>
</dbReference>
<name>A0A7M2Z163_9ACTN</name>
<keyword evidence="1" id="KW-0678">Repressor</keyword>
<reference evidence="7 8" key="1">
    <citation type="submission" date="2018-07" db="EMBL/GenBank/DDBJ databases">
        <title>High-quality-draft genome sequence of Gaiella occulta.</title>
        <authorList>
            <person name="Severino R."/>
            <person name="Froufe H.J.C."/>
            <person name="Rainey F.A."/>
            <person name="Barroso C."/>
            <person name="Albuquerque L."/>
            <person name="Lobo-Da-Cunha A."/>
            <person name="Da Costa M.S."/>
            <person name="Egas C."/>
        </authorList>
    </citation>
    <scope>NUCLEOTIDE SEQUENCE [LARGE SCALE GENOMIC DNA]</scope>
    <source>
        <strain evidence="7 8">F2-233</strain>
    </source>
</reference>
<dbReference type="OrthoDB" id="5243387at2"/>
<dbReference type="Pfam" id="PF13977">
    <property type="entry name" value="TetR_C_6"/>
    <property type="match status" value="1"/>
</dbReference>
<evidence type="ECO:0000313" key="8">
    <source>
        <dbReference type="Proteomes" id="UP000254134"/>
    </source>
</evidence>
<accession>A0A7M2Z163</accession>
<feature type="domain" description="HTH tetR-type" evidence="6">
    <location>
        <begin position="9"/>
        <end position="69"/>
    </location>
</feature>
<protein>
    <submittedName>
        <fullName evidence="7">Transcriptional regulator</fullName>
    </submittedName>
</protein>